<sequence>MLKIDLYPYGSGYRVRVHQHPGPADERCTSDCYHYAPERAYGRKGDKPSETRALVTAACVRALNQRETGHVQFLNDLGEQIALDLDI</sequence>
<proteinExistence type="predicted"/>
<accession>A0A0H5QLU8</accession>
<organism evidence="1">
    <name type="scientific">uncultured prokaryote</name>
    <dbReference type="NCBI Taxonomy" id="198431"/>
    <lineage>
        <taxon>unclassified sequences</taxon>
        <taxon>environmental samples</taxon>
    </lineage>
</organism>
<protein>
    <submittedName>
        <fullName evidence="1">Uncharacterized protein</fullName>
    </submittedName>
</protein>
<name>A0A0H5QLU8_9ZZZZ</name>
<dbReference type="AlphaFoldDB" id="A0A0H5QLU8"/>
<reference evidence="1" key="2">
    <citation type="submission" date="2015-07" db="EMBL/GenBank/DDBJ databases">
        <title>Plasmids, circular viruses and viroids from rat gut.</title>
        <authorList>
            <person name="Jorgensen T.J."/>
            <person name="Hansen M.A."/>
            <person name="Xu Z."/>
            <person name="Tabak M.A."/>
            <person name="Sorensen S.J."/>
            <person name="Hansen L.H."/>
        </authorList>
    </citation>
    <scope>NUCLEOTIDE SEQUENCE</scope>
    <source>
        <strain evidence="1">RGFK1232</strain>
    </source>
</reference>
<reference evidence="1" key="1">
    <citation type="submission" date="2015-06" db="EMBL/GenBank/DDBJ databases">
        <authorList>
            <person name="Joergensen T."/>
        </authorList>
    </citation>
    <scope>NUCLEOTIDE SEQUENCE</scope>
    <source>
        <strain evidence="1">RGFK1232</strain>
    </source>
</reference>
<dbReference type="EMBL" id="LN853805">
    <property type="protein sequence ID" value="CRY96722.1"/>
    <property type="molecule type" value="Genomic_DNA"/>
</dbReference>
<evidence type="ECO:0000313" key="1">
    <source>
        <dbReference type="EMBL" id="CRY96722.1"/>
    </source>
</evidence>